<evidence type="ECO:0000313" key="2">
    <source>
        <dbReference type="Proteomes" id="UP000827872"/>
    </source>
</evidence>
<comment type="caution">
    <text evidence="1">The sequence shown here is derived from an EMBL/GenBank/DDBJ whole genome shotgun (WGS) entry which is preliminary data.</text>
</comment>
<organism evidence="1 2">
    <name type="scientific">Sphaerodactylus townsendi</name>
    <dbReference type="NCBI Taxonomy" id="933632"/>
    <lineage>
        <taxon>Eukaryota</taxon>
        <taxon>Metazoa</taxon>
        <taxon>Chordata</taxon>
        <taxon>Craniata</taxon>
        <taxon>Vertebrata</taxon>
        <taxon>Euteleostomi</taxon>
        <taxon>Lepidosauria</taxon>
        <taxon>Squamata</taxon>
        <taxon>Bifurcata</taxon>
        <taxon>Gekkota</taxon>
        <taxon>Sphaerodactylidae</taxon>
        <taxon>Sphaerodactylus</taxon>
    </lineage>
</organism>
<protein>
    <submittedName>
        <fullName evidence="1">Uncharacterized protein</fullName>
    </submittedName>
</protein>
<evidence type="ECO:0000313" key="1">
    <source>
        <dbReference type="EMBL" id="KAH8004944.1"/>
    </source>
</evidence>
<reference evidence="1" key="1">
    <citation type="submission" date="2021-08" db="EMBL/GenBank/DDBJ databases">
        <title>The first chromosome-level gecko genome reveals the dynamic sex chromosomes of Neotropical dwarf geckos (Sphaerodactylidae: Sphaerodactylus).</title>
        <authorList>
            <person name="Pinto B.J."/>
            <person name="Keating S.E."/>
            <person name="Gamble T."/>
        </authorList>
    </citation>
    <scope>NUCLEOTIDE SEQUENCE</scope>
    <source>
        <strain evidence="1">TG3544</strain>
    </source>
</reference>
<keyword evidence="2" id="KW-1185">Reference proteome</keyword>
<gene>
    <name evidence="1" type="ORF">K3G42_021312</name>
</gene>
<sequence>MATGSFTSPRESFARLTVEGTRAAKSTAVAQPPTATVQPEMPPSKKKALHKDKMGRGDADDPAPKRARDQTAAGSQTPSEGVAIHGGSSTGSSYPMVDSESPVPPLPHEDKDNSGPVADAVLCHRACITAMHEFKVLLKS</sequence>
<name>A0ACB8FIR0_9SAUR</name>
<dbReference type="EMBL" id="CM037617">
    <property type="protein sequence ID" value="KAH8004944.1"/>
    <property type="molecule type" value="Genomic_DNA"/>
</dbReference>
<dbReference type="Proteomes" id="UP000827872">
    <property type="component" value="Linkage Group LG04"/>
</dbReference>
<accession>A0ACB8FIR0</accession>
<proteinExistence type="predicted"/>